<keyword evidence="3" id="KW-1185">Reference proteome</keyword>
<organism evidence="2 3">
    <name type="scientific">Conexibacter arvalis</name>
    <dbReference type="NCBI Taxonomy" id="912552"/>
    <lineage>
        <taxon>Bacteria</taxon>
        <taxon>Bacillati</taxon>
        <taxon>Actinomycetota</taxon>
        <taxon>Thermoleophilia</taxon>
        <taxon>Solirubrobacterales</taxon>
        <taxon>Conexibacteraceae</taxon>
        <taxon>Conexibacter</taxon>
    </lineage>
</organism>
<evidence type="ECO:0000256" key="1">
    <source>
        <dbReference type="SAM" id="MobiDB-lite"/>
    </source>
</evidence>
<protein>
    <submittedName>
        <fullName evidence="2">Uncharacterized protein</fullName>
    </submittedName>
</protein>
<accession>A0A840IJD2</accession>
<evidence type="ECO:0000313" key="3">
    <source>
        <dbReference type="Proteomes" id="UP000585272"/>
    </source>
</evidence>
<evidence type="ECO:0000313" key="2">
    <source>
        <dbReference type="EMBL" id="MBB4664866.1"/>
    </source>
</evidence>
<feature type="compositionally biased region" description="Basic and acidic residues" evidence="1">
    <location>
        <begin position="1"/>
        <end position="13"/>
    </location>
</feature>
<dbReference type="AlphaFoldDB" id="A0A840IJD2"/>
<proteinExistence type="predicted"/>
<gene>
    <name evidence="2" type="ORF">BDZ31_004484</name>
</gene>
<name>A0A840IJD2_9ACTN</name>
<dbReference type="EMBL" id="JACHNU010000009">
    <property type="protein sequence ID" value="MBB4664866.1"/>
    <property type="molecule type" value="Genomic_DNA"/>
</dbReference>
<sequence length="63" mass="7022">MLYDDDTHIEPARSGDTPPDPQELLADLTALLDAGLIVPVRDRDGEVRVTPAEPLEWEEHSRS</sequence>
<feature type="region of interest" description="Disordered" evidence="1">
    <location>
        <begin position="1"/>
        <end position="21"/>
    </location>
</feature>
<dbReference type="Proteomes" id="UP000585272">
    <property type="component" value="Unassembled WGS sequence"/>
</dbReference>
<comment type="caution">
    <text evidence="2">The sequence shown here is derived from an EMBL/GenBank/DDBJ whole genome shotgun (WGS) entry which is preliminary data.</text>
</comment>
<reference evidence="2 3" key="1">
    <citation type="submission" date="2020-08" db="EMBL/GenBank/DDBJ databases">
        <title>Genomic Encyclopedia of Archaeal and Bacterial Type Strains, Phase II (KMG-II): from individual species to whole genera.</title>
        <authorList>
            <person name="Goeker M."/>
        </authorList>
    </citation>
    <scope>NUCLEOTIDE SEQUENCE [LARGE SCALE GENOMIC DNA]</scope>
    <source>
        <strain evidence="2 3">DSM 23288</strain>
    </source>
</reference>
<dbReference type="RefSeq" id="WP_183345279.1">
    <property type="nucleotide sequence ID" value="NZ_JACHNU010000009.1"/>
</dbReference>